<proteinExistence type="inferred from homology"/>
<keyword evidence="12" id="KW-0732">Signal</keyword>
<comment type="caution">
    <text evidence="14">The sequence shown here is derived from an EMBL/GenBank/DDBJ whole genome shotgun (WGS) entry which is preliminary data.</text>
</comment>
<keyword evidence="2 11" id="KW-0813">Transport</keyword>
<evidence type="ECO:0000256" key="11">
    <source>
        <dbReference type="PROSITE-ProRule" id="PRU01360"/>
    </source>
</evidence>
<evidence type="ECO:0000256" key="6">
    <source>
        <dbReference type="ARBA" id="ARBA00023004"/>
    </source>
</evidence>
<gene>
    <name evidence="14" type="ORF">OSR52_00580</name>
</gene>
<keyword evidence="4" id="KW-0410">Iron transport</keyword>
<dbReference type="NCBIfam" id="TIGR04057">
    <property type="entry name" value="SusC_RagA_signa"/>
    <property type="match status" value="1"/>
</dbReference>
<keyword evidence="15" id="KW-1185">Reference proteome</keyword>
<evidence type="ECO:0000256" key="5">
    <source>
        <dbReference type="ARBA" id="ARBA00022692"/>
    </source>
</evidence>
<dbReference type="InterPro" id="IPR037066">
    <property type="entry name" value="Plug_dom_sf"/>
</dbReference>
<evidence type="ECO:0000313" key="15">
    <source>
        <dbReference type="Proteomes" id="UP001153642"/>
    </source>
</evidence>
<dbReference type="RefSeq" id="WP_277898115.1">
    <property type="nucleotide sequence ID" value="NZ_JAPMUA010000001.1"/>
</dbReference>
<dbReference type="Pfam" id="PF07715">
    <property type="entry name" value="Plug"/>
    <property type="match status" value="1"/>
</dbReference>
<dbReference type="Gene3D" id="2.170.130.10">
    <property type="entry name" value="TonB-dependent receptor, plug domain"/>
    <property type="match status" value="1"/>
</dbReference>
<evidence type="ECO:0000256" key="12">
    <source>
        <dbReference type="SAM" id="SignalP"/>
    </source>
</evidence>
<comment type="subcellular location">
    <subcellularLocation>
        <location evidence="1 11">Cell outer membrane</location>
        <topology evidence="1 11">Multi-pass membrane protein</topology>
    </subcellularLocation>
</comment>
<dbReference type="PANTHER" id="PTHR32552:SF81">
    <property type="entry name" value="TONB-DEPENDENT OUTER MEMBRANE RECEPTOR"/>
    <property type="match status" value="1"/>
</dbReference>
<dbReference type="Gene3D" id="2.40.170.20">
    <property type="entry name" value="TonB-dependent receptor, beta-barrel domain"/>
    <property type="match status" value="1"/>
</dbReference>
<keyword evidence="6" id="KW-0408">Iron</keyword>
<feature type="chain" id="PRO_5047020160" evidence="12">
    <location>
        <begin position="23"/>
        <end position="1074"/>
    </location>
</feature>
<evidence type="ECO:0000256" key="10">
    <source>
        <dbReference type="ARBA" id="ARBA00023237"/>
    </source>
</evidence>
<dbReference type="InterPro" id="IPR023996">
    <property type="entry name" value="TonB-dep_OMP_SusC/RagA"/>
</dbReference>
<sequence length="1074" mass="117149">MRTKFSGFLTLILALIVQITFAQEKTVTGVITDQDGLPLPGANVVVKGTSNGTQTDFDGNYSIQASTGDVLVFSFVGQKTEERTVGAASSIDVTLGQDAQALDEVVVTALGISREKKQLGYATQKVDGEAVSKVKTNNFVNSLSGKVAGLDVKSSGTLGGSSNVVIRGNNSISGNNQALFVVDGIPISNENTNTSAQRSGGGGFDYGNAASDINPDDIESINVLKGAAATALYGSRGMHGAVIITTKKGRTKKGIGVTVNSSVTVGTVDKSTLPTYQDKYGAGYGPYYSSDDGYFNLADINGDGIDDLTTPFTEDASYGAAFDPNLMIYQWNSIYPELSTYQQASPWVAGKNNPNSIFESAATVINSVSFDGSTDKSSFRVGITNFDQEGIIPNSGIKRNTINFNASHDLTDKLKLSAAMTYTKTSGKGRYGTGYDSKNVMQQFRQWFQTNVDFQEQKEAYFSTGKNLSWNPNSSTNLRPIYSDNPYWVFYENYETDSRNRYFGNVVLNYQINDVFSLLGRFTYDTYSELQEERINVGSADVSQYSRYNNDVAEYNYDLILNFNKDLSEKLNLDGNIGFNLRRQTWNSIRATTNGGLAIPGLYSLINTVSPLEAPDEYDATKMVDGVYARASLGYDNLLFLEGTYRRDRSSALPKADNTYGYFSVSGSFLFSQLMEASWLNLGKLRANYAEVGDDTDPYRVFNTYDVSTAFNSSGVATNPSALNTIDLKPQRQKSYEFGLEMAFAERRLGFDVAYYNTRTEDQIVNVPFSNATGYSSRWLNAGTIENKGVEVLLYGSPIRTEDFKWDITLNWARNRSEVVELREGIDNLVMASLQGGVSINATPGEPYGTIRGSDYIYDDNGQKVVGSNGYYLRTSASNNVIGNINPDWKGGINNSFTYKGFNLSFLIDIQKGGDVFSLDTWYGYATGLYDFTAGTNDLGNPVRNPVTSGADSGGVILPGVKEDGTPNDVRAAATTYANPWGYVRTPNAAHVYDASYVKLREASLTYNFSKDFISKLPLSGASLSLIGRNLWIIHKNVPYADPEAGLSSGNIQGYQSGSYPAVKEIGASLKLQF</sequence>
<feature type="signal peptide" evidence="12">
    <location>
        <begin position="1"/>
        <end position="22"/>
    </location>
</feature>
<evidence type="ECO:0000313" key="14">
    <source>
        <dbReference type="EMBL" id="MDG3584342.1"/>
    </source>
</evidence>
<keyword evidence="8" id="KW-0798">TonB box</keyword>
<evidence type="ECO:0000256" key="3">
    <source>
        <dbReference type="ARBA" id="ARBA00022452"/>
    </source>
</evidence>
<organism evidence="14 15">
    <name type="scientific">Galbibacter pacificus</name>
    <dbReference type="NCBI Taxonomy" id="2996052"/>
    <lineage>
        <taxon>Bacteria</taxon>
        <taxon>Pseudomonadati</taxon>
        <taxon>Bacteroidota</taxon>
        <taxon>Flavobacteriia</taxon>
        <taxon>Flavobacteriales</taxon>
        <taxon>Flavobacteriaceae</taxon>
        <taxon>Galbibacter</taxon>
    </lineage>
</organism>
<name>A0ABT6FM51_9FLAO</name>
<accession>A0ABT6FM51</accession>
<reference evidence="14" key="1">
    <citation type="submission" date="2022-11" db="EMBL/GenBank/DDBJ databases">
        <title>High-quality draft genome sequence of Galbibacter sp. strain CMA-7.</title>
        <authorList>
            <person name="Wei L."/>
            <person name="Dong C."/>
            <person name="Shao Z."/>
        </authorList>
    </citation>
    <scope>NUCLEOTIDE SEQUENCE</scope>
    <source>
        <strain evidence="14">CMA-7</strain>
    </source>
</reference>
<feature type="domain" description="TonB-dependent receptor plug" evidence="13">
    <location>
        <begin position="116"/>
        <end position="240"/>
    </location>
</feature>
<dbReference type="Pfam" id="PF13715">
    <property type="entry name" value="CarbopepD_reg_2"/>
    <property type="match status" value="1"/>
</dbReference>
<evidence type="ECO:0000256" key="8">
    <source>
        <dbReference type="ARBA" id="ARBA00023077"/>
    </source>
</evidence>
<dbReference type="SUPFAM" id="SSF56935">
    <property type="entry name" value="Porins"/>
    <property type="match status" value="1"/>
</dbReference>
<dbReference type="InterPro" id="IPR039426">
    <property type="entry name" value="TonB-dep_rcpt-like"/>
</dbReference>
<keyword evidence="5 11" id="KW-0812">Transmembrane</keyword>
<evidence type="ECO:0000256" key="4">
    <source>
        <dbReference type="ARBA" id="ARBA00022496"/>
    </source>
</evidence>
<dbReference type="PROSITE" id="PS52016">
    <property type="entry name" value="TONB_DEPENDENT_REC_3"/>
    <property type="match status" value="1"/>
</dbReference>
<evidence type="ECO:0000259" key="13">
    <source>
        <dbReference type="Pfam" id="PF07715"/>
    </source>
</evidence>
<keyword evidence="7" id="KW-0406">Ion transport</keyword>
<evidence type="ECO:0000256" key="2">
    <source>
        <dbReference type="ARBA" id="ARBA00022448"/>
    </source>
</evidence>
<dbReference type="Gene3D" id="2.60.40.1120">
    <property type="entry name" value="Carboxypeptidase-like, regulatory domain"/>
    <property type="match status" value="1"/>
</dbReference>
<dbReference type="InterPro" id="IPR023997">
    <property type="entry name" value="TonB-dep_OMP_SusC/RagA_CS"/>
</dbReference>
<protein>
    <submittedName>
        <fullName evidence="14">SusC/RagA family TonB-linked outer membrane protein</fullName>
    </submittedName>
</protein>
<dbReference type="InterPro" id="IPR012910">
    <property type="entry name" value="Plug_dom"/>
</dbReference>
<dbReference type="SUPFAM" id="SSF49464">
    <property type="entry name" value="Carboxypeptidase regulatory domain-like"/>
    <property type="match status" value="1"/>
</dbReference>
<evidence type="ECO:0000256" key="7">
    <source>
        <dbReference type="ARBA" id="ARBA00023065"/>
    </source>
</evidence>
<dbReference type="Proteomes" id="UP001153642">
    <property type="component" value="Unassembled WGS sequence"/>
</dbReference>
<keyword evidence="9 11" id="KW-0472">Membrane</keyword>
<evidence type="ECO:0000256" key="9">
    <source>
        <dbReference type="ARBA" id="ARBA00023136"/>
    </source>
</evidence>
<dbReference type="EMBL" id="JAPMUA010000001">
    <property type="protein sequence ID" value="MDG3584342.1"/>
    <property type="molecule type" value="Genomic_DNA"/>
</dbReference>
<dbReference type="InterPro" id="IPR036942">
    <property type="entry name" value="Beta-barrel_TonB_sf"/>
</dbReference>
<comment type="similarity">
    <text evidence="11">Belongs to the TonB-dependent receptor family.</text>
</comment>
<dbReference type="PANTHER" id="PTHR32552">
    <property type="entry name" value="FERRICHROME IRON RECEPTOR-RELATED"/>
    <property type="match status" value="1"/>
</dbReference>
<evidence type="ECO:0000256" key="1">
    <source>
        <dbReference type="ARBA" id="ARBA00004571"/>
    </source>
</evidence>
<dbReference type="NCBIfam" id="TIGR04056">
    <property type="entry name" value="OMP_RagA_SusC"/>
    <property type="match status" value="1"/>
</dbReference>
<dbReference type="InterPro" id="IPR008969">
    <property type="entry name" value="CarboxyPept-like_regulatory"/>
</dbReference>
<keyword evidence="3 11" id="KW-1134">Transmembrane beta strand</keyword>
<keyword evidence="10 11" id="KW-0998">Cell outer membrane</keyword>